<feature type="compositionally biased region" description="Polar residues" evidence="1">
    <location>
        <begin position="44"/>
        <end position="56"/>
    </location>
</feature>
<protein>
    <submittedName>
        <fullName evidence="3">Uncharacterized protein</fullName>
    </submittedName>
</protein>
<dbReference type="Ensembl" id="ENSSLDT00000008589.1">
    <property type="protein sequence ID" value="ENSSLDP00000008318.1"/>
    <property type="gene ID" value="ENSSLDG00000006606.1"/>
</dbReference>
<reference evidence="3" key="1">
    <citation type="submission" date="2025-05" db="UniProtKB">
        <authorList>
            <consortium name="Ensembl"/>
        </authorList>
    </citation>
    <scope>IDENTIFICATION</scope>
</reference>
<keyword evidence="4" id="KW-1185">Reference proteome</keyword>
<keyword evidence="2" id="KW-0732">Signal</keyword>
<dbReference type="Ensembl" id="ENSSLDT00000009353.1">
    <property type="protein sequence ID" value="ENSSLDP00000009048.1"/>
    <property type="gene ID" value="ENSSLDG00000007175.1"/>
</dbReference>
<evidence type="ECO:0000256" key="2">
    <source>
        <dbReference type="SAM" id="SignalP"/>
    </source>
</evidence>
<evidence type="ECO:0000256" key="1">
    <source>
        <dbReference type="SAM" id="MobiDB-lite"/>
    </source>
</evidence>
<feature type="signal peptide" evidence="2">
    <location>
        <begin position="1"/>
        <end position="23"/>
    </location>
</feature>
<evidence type="ECO:0000313" key="4">
    <source>
        <dbReference type="Proteomes" id="UP000261360"/>
    </source>
</evidence>
<evidence type="ECO:0000313" key="3">
    <source>
        <dbReference type="Ensembl" id="ENSSLDP00000009107.1"/>
    </source>
</evidence>
<feature type="chain" id="PRO_5044590923" evidence="2">
    <location>
        <begin position="24"/>
        <end position="98"/>
    </location>
</feature>
<sequence length="98" mass="10503">MVLMREMLPVSLCLLLLPSVTSGCGPADTAGPETVHPQRGGENPGSQRQVRGQDQPQLGAVQGPDSQLQPRHHLQGRGEHQRGPADDTGQFLDFVSVQ</sequence>
<dbReference type="AlphaFoldDB" id="A0A3B4X0W3"/>
<dbReference type="Proteomes" id="UP000261360">
    <property type="component" value="Unplaced"/>
</dbReference>
<accession>A0A3B4X0W3</accession>
<dbReference type="PROSITE" id="PS51257">
    <property type="entry name" value="PROKAR_LIPOPROTEIN"/>
    <property type="match status" value="1"/>
</dbReference>
<organism evidence="3 4">
    <name type="scientific">Seriola lalandi dorsalis</name>
    <dbReference type="NCBI Taxonomy" id="1841481"/>
    <lineage>
        <taxon>Eukaryota</taxon>
        <taxon>Metazoa</taxon>
        <taxon>Chordata</taxon>
        <taxon>Craniata</taxon>
        <taxon>Vertebrata</taxon>
        <taxon>Euteleostomi</taxon>
        <taxon>Actinopterygii</taxon>
        <taxon>Neopterygii</taxon>
        <taxon>Teleostei</taxon>
        <taxon>Neoteleostei</taxon>
        <taxon>Acanthomorphata</taxon>
        <taxon>Carangaria</taxon>
        <taxon>Carangiformes</taxon>
        <taxon>Carangidae</taxon>
        <taxon>Seriola</taxon>
    </lineage>
</organism>
<dbReference type="Ensembl" id="ENSSLDT00000009414.1">
    <property type="protein sequence ID" value="ENSSLDP00000009107.1"/>
    <property type="gene ID" value="ENSSLDG00000007217.1"/>
</dbReference>
<proteinExistence type="predicted"/>
<name>A0A3B4X0W3_SERLL</name>
<feature type="compositionally biased region" description="Basic and acidic residues" evidence="1">
    <location>
        <begin position="76"/>
        <end position="85"/>
    </location>
</feature>
<dbReference type="GeneTree" id="ENSGT00940000179162"/>
<feature type="region of interest" description="Disordered" evidence="1">
    <location>
        <begin position="23"/>
        <end position="98"/>
    </location>
</feature>